<dbReference type="CDD" id="cd00066">
    <property type="entry name" value="G-alpha"/>
    <property type="match status" value="1"/>
</dbReference>
<dbReference type="PANTHER" id="PTHR10218:SF130">
    <property type="entry name" value="GUANINE NUCLEOTIDE-BINDING PROTEIN SUBUNIT ALPHA-12"/>
    <property type="match status" value="1"/>
</dbReference>
<dbReference type="GO" id="GO:0031752">
    <property type="term" value="F:D5 dopamine receptor binding"/>
    <property type="evidence" value="ECO:0007669"/>
    <property type="project" value="TreeGrafter"/>
</dbReference>
<dbReference type="InterPro" id="IPR000469">
    <property type="entry name" value="Gprotein_alpha_12/13"/>
</dbReference>
<evidence type="ECO:0000256" key="4">
    <source>
        <dbReference type="ARBA" id="ARBA00022842"/>
    </source>
</evidence>
<dbReference type="GO" id="GO:0007266">
    <property type="term" value="P:Rho protein signal transduction"/>
    <property type="evidence" value="ECO:0007669"/>
    <property type="project" value="InterPro"/>
</dbReference>
<dbReference type="Gene3D" id="3.40.50.300">
    <property type="entry name" value="P-loop containing nucleotide triphosphate hydrolases"/>
    <property type="match status" value="1"/>
</dbReference>
<dbReference type="GO" id="GO:0003924">
    <property type="term" value="F:GTPase activity"/>
    <property type="evidence" value="ECO:0007669"/>
    <property type="project" value="InterPro"/>
</dbReference>
<dbReference type="Gene3D" id="1.10.400.10">
    <property type="entry name" value="GI Alpha 1, domain 2-like"/>
    <property type="match status" value="1"/>
</dbReference>
<keyword evidence="5 7" id="KW-0342">GTP-binding</keyword>
<name>A0AAW2B7C1_CULAL</name>
<dbReference type="AlphaFoldDB" id="A0AAW2B7C1"/>
<feature type="binding site" evidence="7">
    <location>
        <begin position="266"/>
        <end position="269"/>
    </location>
    <ligand>
        <name>GTP</name>
        <dbReference type="ChEBI" id="CHEBI:37565"/>
    </ligand>
</feature>
<organism evidence="9 10">
    <name type="scientific">Culter alburnus</name>
    <name type="common">Topmouth culter</name>
    <dbReference type="NCBI Taxonomy" id="194366"/>
    <lineage>
        <taxon>Eukaryota</taxon>
        <taxon>Metazoa</taxon>
        <taxon>Chordata</taxon>
        <taxon>Craniata</taxon>
        <taxon>Vertebrata</taxon>
        <taxon>Euteleostomi</taxon>
        <taxon>Actinopterygii</taxon>
        <taxon>Neopterygii</taxon>
        <taxon>Teleostei</taxon>
        <taxon>Ostariophysi</taxon>
        <taxon>Cypriniformes</taxon>
        <taxon>Xenocyprididae</taxon>
        <taxon>Xenocypridinae</taxon>
        <taxon>Culter</taxon>
    </lineage>
</organism>
<dbReference type="SUPFAM" id="SSF47895">
    <property type="entry name" value="Transducin (alpha subunit), insertion domain"/>
    <property type="match status" value="1"/>
</dbReference>
<dbReference type="Pfam" id="PF00503">
    <property type="entry name" value="G-alpha"/>
    <property type="match status" value="1"/>
</dbReference>
<dbReference type="SMART" id="SM00275">
    <property type="entry name" value="G_alpha"/>
    <property type="match status" value="1"/>
</dbReference>
<evidence type="ECO:0000313" key="10">
    <source>
        <dbReference type="Proteomes" id="UP001479290"/>
    </source>
</evidence>
<evidence type="ECO:0000256" key="7">
    <source>
        <dbReference type="PIRSR" id="PIRSR601019-1"/>
    </source>
</evidence>
<keyword evidence="2 8" id="KW-0479">Metal-binding</keyword>
<evidence type="ECO:0000256" key="3">
    <source>
        <dbReference type="ARBA" id="ARBA00022741"/>
    </source>
</evidence>
<comment type="caution">
    <text evidence="9">The sequence shown here is derived from an EMBL/GenBank/DDBJ whole genome shotgun (WGS) entry which is preliminary data.</text>
</comment>
<dbReference type="PRINTS" id="PR00440">
    <property type="entry name" value="GPROTEINA12"/>
</dbReference>
<dbReference type="PRINTS" id="PR00318">
    <property type="entry name" value="GPROTEINA"/>
</dbReference>
<sequence>MSRALRNLSERFLPDKSGARKRSREIDAMLKQDWRCGELILLFGSDKSGKTTFLKQMRLVKGAEFNHEERLKFREAIYNNIIRGMRVLVQERKKLGIPWQNSANEMHEMLIESFERRMNFEPCAFKPYVSAIDSLWKDSGIQEAHRSRTNFELYESVKYYFDNIHRIGQLNYLPNNQDILYTHKYRSKEDDYIVLRDSPFLVAVYCLRGPLSRIFPIMCPILYIIGSSDYDQISDEYNCLVQSLDMFKTLYNKKMFLNNNIILFFNKMDLLAEKVQTADIRKHFPEFQGDPHRLEDVQEFLIQSFKKRTGNYSRLVFYHMITAVDIENFRDVFKTVEDIVMCRNLKGFPIL</sequence>
<accession>A0AAW2B7C1</accession>
<keyword evidence="6" id="KW-0807">Transducer</keyword>
<keyword evidence="3 7" id="KW-0547">Nucleotide-binding</keyword>
<protein>
    <submittedName>
        <fullName evidence="9">Uncharacterized protein</fullName>
    </submittedName>
</protein>
<gene>
    <name evidence="9" type="ORF">ABG768_000265</name>
</gene>
<keyword evidence="10" id="KW-1185">Reference proteome</keyword>
<feature type="binding site" evidence="7">
    <location>
        <position position="323"/>
    </location>
    <ligand>
        <name>GTP</name>
        <dbReference type="ChEBI" id="CHEBI:37565"/>
    </ligand>
</feature>
<reference evidence="9 10" key="1">
    <citation type="submission" date="2024-05" db="EMBL/GenBank/DDBJ databases">
        <title>A high-quality chromosomal-level genome assembly of Topmouth culter (Culter alburnus).</title>
        <authorList>
            <person name="Zhao H."/>
        </authorList>
    </citation>
    <scope>NUCLEOTIDE SEQUENCE [LARGE SCALE GENOMIC DNA]</scope>
    <source>
        <strain evidence="9">CATC2023</strain>
        <tissue evidence="9">Muscle</tissue>
    </source>
</reference>
<proteinExistence type="inferred from homology"/>
<dbReference type="GO" id="GO:0005737">
    <property type="term" value="C:cytoplasm"/>
    <property type="evidence" value="ECO:0007669"/>
    <property type="project" value="TreeGrafter"/>
</dbReference>
<dbReference type="FunFam" id="3.40.50.300:FF:000692">
    <property type="entry name" value="Guanine nucleotide-binding protein subunit alpha"/>
    <property type="match status" value="1"/>
</dbReference>
<dbReference type="InterPro" id="IPR011025">
    <property type="entry name" value="GproteinA_insert"/>
</dbReference>
<evidence type="ECO:0000256" key="8">
    <source>
        <dbReference type="PIRSR" id="PIRSR601019-2"/>
    </source>
</evidence>
<evidence type="ECO:0000256" key="5">
    <source>
        <dbReference type="ARBA" id="ARBA00023134"/>
    </source>
</evidence>
<evidence type="ECO:0000256" key="1">
    <source>
        <dbReference type="ARBA" id="ARBA00010405"/>
    </source>
</evidence>
<dbReference type="PANTHER" id="PTHR10218">
    <property type="entry name" value="GTP-BINDING PROTEIN ALPHA SUBUNIT"/>
    <property type="match status" value="1"/>
</dbReference>
<dbReference type="PROSITE" id="PS51882">
    <property type="entry name" value="G_ALPHA"/>
    <property type="match status" value="1"/>
</dbReference>
<evidence type="ECO:0000313" key="9">
    <source>
        <dbReference type="EMBL" id="KAK9980674.1"/>
    </source>
</evidence>
<dbReference type="GO" id="GO:0007188">
    <property type="term" value="P:adenylate cyclase-modulating G protein-coupled receptor signaling pathway"/>
    <property type="evidence" value="ECO:0007669"/>
    <property type="project" value="TreeGrafter"/>
</dbReference>
<dbReference type="InterPro" id="IPR027417">
    <property type="entry name" value="P-loop_NTPase"/>
</dbReference>
<dbReference type="Proteomes" id="UP001479290">
    <property type="component" value="Unassembled WGS sequence"/>
</dbReference>
<dbReference type="GO" id="GO:0031683">
    <property type="term" value="F:G-protein beta/gamma-subunit complex binding"/>
    <property type="evidence" value="ECO:0007669"/>
    <property type="project" value="InterPro"/>
</dbReference>
<evidence type="ECO:0000256" key="2">
    <source>
        <dbReference type="ARBA" id="ARBA00022723"/>
    </source>
</evidence>
<keyword evidence="4 8" id="KW-0460">Magnesium</keyword>
<evidence type="ECO:0000256" key="6">
    <source>
        <dbReference type="ARBA" id="ARBA00023224"/>
    </source>
</evidence>
<dbReference type="GO" id="GO:0031526">
    <property type="term" value="C:brush border membrane"/>
    <property type="evidence" value="ECO:0007669"/>
    <property type="project" value="TreeGrafter"/>
</dbReference>
<dbReference type="GO" id="GO:0005525">
    <property type="term" value="F:GTP binding"/>
    <property type="evidence" value="ECO:0007669"/>
    <property type="project" value="UniProtKB-KW"/>
</dbReference>
<dbReference type="GO" id="GO:0046872">
    <property type="term" value="F:metal ion binding"/>
    <property type="evidence" value="ECO:0007669"/>
    <property type="project" value="UniProtKB-KW"/>
</dbReference>
<dbReference type="EMBL" id="JAWDJR010000001">
    <property type="protein sequence ID" value="KAK9980674.1"/>
    <property type="molecule type" value="Genomic_DNA"/>
</dbReference>
<dbReference type="SUPFAM" id="SSF52540">
    <property type="entry name" value="P-loop containing nucleoside triphosphate hydrolases"/>
    <property type="match status" value="1"/>
</dbReference>
<dbReference type="InterPro" id="IPR001019">
    <property type="entry name" value="Gprotein_alpha_su"/>
</dbReference>
<comment type="similarity">
    <text evidence="1">Belongs to the G-alpha family. G(12) subfamily.</text>
</comment>
<dbReference type="GO" id="GO:0005834">
    <property type="term" value="C:heterotrimeric G-protein complex"/>
    <property type="evidence" value="ECO:0007669"/>
    <property type="project" value="TreeGrafter"/>
</dbReference>
<feature type="binding site" evidence="8">
    <location>
        <position position="51"/>
    </location>
    <ligand>
        <name>Mg(2+)</name>
        <dbReference type="ChEBI" id="CHEBI:18420"/>
    </ligand>
</feature>